<comment type="similarity">
    <text evidence="1">Belongs to the methylthioribose kinase family.</text>
</comment>
<dbReference type="PANTHER" id="PTHR34273:SF2">
    <property type="entry name" value="METHYLTHIORIBOSE KINASE"/>
    <property type="match status" value="1"/>
</dbReference>
<dbReference type="InterPro" id="IPR011009">
    <property type="entry name" value="Kinase-like_dom_sf"/>
</dbReference>
<name>A0A6J6TMC5_9ZZZZ</name>
<gene>
    <name evidence="7" type="ORF">UFOPK2844_00245</name>
</gene>
<dbReference type="GO" id="GO:0016301">
    <property type="term" value="F:kinase activity"/>
    <property type="evidence" value="ECO:0007669"/>
    <property type="project" value="UniProtKB-KW"/>
</dbReference>
<dbReference type="Gene3D" id="3.90.1200.10">
    <property type="match status" value="1"/>
</dbReference>
<accession>A0A6J6TMC5</accession>
<dbReference type="PANTHER" id="PTHR34273">
    <property type="entry name" value="METHYLTHIORIBOSE KINASE"/>
    <property type="match status" value="1"/>
</dbReference>
<protein>
    <submittedName>
        <fullName evidence="7">Unannotated protein</fullName>
    </submittedName>
</protein>
<evidence type="ECO:0000256" key="4">
    <source>
        <dbReference type="ARBA" id="ARBA00022777"/>
    </source>
</evidence>
<evidence type="ECO:0000256" key="3">
    <source>
        <dbReference type="ARBA" id="ARBA00022741"/>
    </source>
</evidence>
<dbReference type="Pfam" id="PF01636">
    <property type="entry name" value="APH"/>
    <property type="match status" value="1"/>
</dbReference>
<dbReference type="Gene3D" id="3.30.200.20">
    <property type="entry name" value="Phosphorylase Kinase, domain 1"/>
    <property type="match status" value="1"/>
</dbReference>
<keyword evidence="2" id="KW-0808">Transferase</keyword>
<evidence type="ECO:0000256" key="1">
    <source>
        <dbReference type="ARBA" id="ARBA00010165"/>
    </source>
</evidence>
<organism evidence="7">
    <name type="scientific">freshwater metagenome</name>
    <dbReference type="NCBI Taxonomy" id="449393"/>
    <lineage>
        <taxon>unclassified sequences</taxon>
        <taxon>metagenomes</taxon>
        <taxon>ecological metagenomes</taxon>
    </lineage>
</organism>
<dbReference type="GO" id="GO:0005524">
    <property type="term" value="F:ATP binding"/>
    <property type="evidence" value="ECO:0007669"/>
    <property type="project" value="UniProtKB-KW"/>
</dbReference>
<evidence type="ECO:0000259" key="6">
    <source>
        <dbReference type="Pfam" id="PF01636"/>
    </source>
</evidence>
<sequence>MEKELLDETTVVAYLTGRGIISGPAEVEELTGGVSNVVLGVKSGQKDLVLKQALPQLKVAAVWKADQRRAIVEANGMKLLHSITPENVPDLIDLDPEEFTLTMDRLPRECTVWKSDLLEGVIKPSIGKDLGSILATWHNFGATSKESLDAYMEDSLFDQLRVTPFYRAVAKVNPSLNSRIQELINEITTIKVTLVHGDFSPKNIMITGTDKPIVLDFEVMHTGNPVFDLGFVSAHLLCKYLRTEDLAQRVLLRETAISFINSYAQTCNIVVANSLPHHVAVIALARVEGVSPVNYLDEAAKARVQSVTKAALANPAITFEGLFA</sequence>
<dbReference type="EMBL" id="CAEZZG010000002">
    <property type="protein sequence ID" value="CAB4747925.1"/>
    <property type="molecule type" value="Genomic_DNA"/>
</dbReference>
<keyword evidence="3" id="KW-0547">Nucleotide-binding</keyword>
<dbReference type="AlphaFoldDB" id="A0A6J6TMC5"/>
<dbReference type="SUPFAM" id="SSF56112">
    <property type="entry name" value="Protein kinase-like (PK-like)"/>
    <property type="match status" value="1"/>
</dbReference>
<evidence type="ECO:0000256" key="2">
    <source>
        <dbReference type="ARBA" id="ARBA00022679"/>
    </source>
</evidence>
<proteinExistence type="inferred from homology"/>
<reference evidence="7" key="1">
    <citation type="submission" date="2020-05" db="EMBL/GenBank/DDBJ databases">
        <authorList>
            <person name="Chiriac C."/>
            <person name="Salcher M."/>
            <person name="Ghai R."/>
            <person name="Kavagutti S V."/>
        </authorList>
    </citation>
    <scope>NUCLEOTIDE SEQUENCE</scope>
</reference>
<feature type="domain" description="Aminoglycoside phosphotransferase" evidence="6">
    <location>
        <begin position="27"/>
        <end position="239"/>
    </location>
</feature>
<dbReference type="InterPro" id="IPR002575">
    <property type="entry name" value="Aminoglycoside_PTrfase"/>
</dbReference>
<keyword evidence="4" id="KW-0418">Kinase</keyword>
<evidence type="ECO:0000256" key="5">
    <source>
        <dbReference type="ARBA" id="ARBA00022840"/>
    </source>
</evidence>
<keyword evidence="5" id="KW-0067">ATP-binding</keyword>
<evidence type="ECO:0000313" key="7">
    <source>
        <dbReference type="EMBL" id="CAB4747925.1"/>
    </source>
</evidence>